<evidence type="ECO:0000256" key="2">
    <source>
        <dbReference type="SAM" id="Phobius"/>
    </source>
</evidence>
<dbReference type="EMBL" id="JBEPLU010000001">
    <property type="protein sequence ID" value="MET3526482.1"/>
    <property type="molecule type" value="Genomic_DNA"/>
</dbReference>
<keyword evidence="2" id="KW-0472">Membrane</keyword>
<gene>
    <name evidence="3" type="ORF">ABID41_001577</name>
</gene>
<dbReference type="RefSeq" id="WP_354297392.1">
    <property type="nucleotide sequence ID" value="NZ_JBEPLU010000001.1"/>
</dbReference>
<sequence length="174" mass="19050">MTNDWAGKILGFFVGIGLLMMGTFFVLDRAAAILTPKQYAAARAAEEAEQAAAEARQAEVQRVADAEQAKRDEAQRKEEVTYLAASESFENFKMTLRDPQAARFRDVWAVRAKVRGFDIVAACGVVNAPNALGAYVGDTPFIAAASYIFTPDHPSFADRFQSICLDGEKVLKLH</sequence>
<evidence type="ECO:0000313" key="3">
    <source>
        <dbReference type="EMBL" id="MET3526482.1"/>
    </source>
</evidence>
<protein>
    <submittedName>
        <fullName evidence="3">Uncharacterized protein</fullName>
    </submittedName>
</protein>
<evidence type="ECO:0000313" key="4">
    <source>
        <dbReference type="Proteomes" id="UP001549110"/>
    </source>
</evidence>
<proteinExistence type="predicted"/>
<dbReference type="Proteomes" id="UP001549110">
    <property type="component" value="Unassembled WGS sequence"/>
</dbReference>
<keyword evidence="1" id="KW-0175">Coiled coil</keyword>
<evidence type="ECO:0000256" key="1">
    <source>
        <dbReference type="SAM" id="Coils"/>
    </source>
</evidence>
<accession>A0ABV2EHN7</accession>
<feature type="coiled-coil region" evidence="1">
    <location>
        <begin position="41"/>
        <end position="77"/>
    </location>
</feature>
<keyword evidence="2" id="KW-0812">Transmembrane</keyword>
<name>A0ABV2EHN7_9CAUL</name>
<reference evidence="3 4" key="1">
    <citation type="submission" date="2024-06" db="EMBL/GenBank/DDBJ databases">
        <title>Genomic Encyclopedia of Type Strains, Phase IV (KMG-IV): sequencing the most valuable type-strain genomes for metagenomic binning, comparative biology and taxonomic classification.</title>
        <authorList>
            <person name="Goeker M."/>
        </authorList>
    </citation>
    <scope>NUCLEOTIDE SEQUENCE [LARGE SCALE GENOMIC DNA]</scope>
    <source>
        <strain evidence="3 4">DSM 17809</strain>
    </source>
</reference>
<keyword evidence="2" id="KW-1133">Transmembrane helix</keyword>
<keyword evidence="4" id="KW-1185">Reference proteome</keyword>
<organism evidence="3 4">
    <name type="scientific">Phenylobacterium koreense</name>
    <dbReference type="NCBI Taxonomy" id="266125"/>
    <lineage>
        <taxon>Bacteria</taxon>
        <taxon>Pseudomonadati</taxon>
        <taxon>Pseudomonadota</taxon>
        <taxon>Alphaproteobacteria</taxon>
        <taxon>Caulobacterales</taxon>
        <taxon>Caulobacteraceae</taxon>
        <taxon>Phenylobacterium</taxon>
    </lineage>
</organism>
<feature type="transmembrane region" description="Helical" evidence="2">
    <location>
        <begin position="6"/>
        <end position="27"/>
    </location>
</feature>
<comment type="caution">
    <text evidence="3">The sequence shown here is derived from an EMBL/GenBank/DDBJ whole genome shotgun (WGS) entry which is preliminary data.</text>
</comment>